<evidence type="ECO:0000313" key="2">
    <source>
        <dbReference type="EMBL" id="SHN21394.1"/>
    </source>
</evidence>
<evidence type="ECO:0000313" key="3">
    <source>
        <dbReference type="Proteomes" id="UP000184092"/>
    </source>
</evidence>
<dbReference type="RefSeq" id="WP_073211845.1">
    <property type="nucleotide sequence ID" value="NZ_FRCL01000024.1"/>
</dbReference>
<sequence>MKYSIPLLGLFLITIPFASCTSEREKTAQIVTDNYVHFVDSIVNLNTDSAQANWNRIDKDFEKKTNQLNIEIDKLEDSRDFDAKIDSATAKYEAFKISVILQKIRASRY</sequence>
<feature type="signal peptide" evidence="1">
    <location>
        <begin position="1"/>
        <end position="18"/>
    </location>
</feature>
<evidence type="ECO:0000256" key="1">
    <source>
        <dbReference type="SAM" id="SignalP"/>
    </source>
</evidence>
<accession>A0A1M7PV40</accession>
<gene>
    <name evidence="2" type="ORF">SAMN05216269_1245</name>
</gene>
<dbReference type="Proteomes" id="UP000184092">
    <property type="component" value="Unassembled WGS sequence"/>
</dbReference>
<dbReference type="STRING" id="178356.SAMN05216269_1245"/>
<dbReference type="OrthoDB" id="1361377at2"/>
<dbReference type="AlphaFoldDB" id="A0A1M7PV40"/>
<name>A0A1M7PV40_9FLAO</name>
<organism evidence="2 3">
    <name type="scientific">Flavobacterium xinjiangense</name>
    <dbReference type="NCBI Taxonomy" id="178356"/>
    <lineage>
        <taxon>Bacteria</taxon>
        <taxon>Pseudomonadati</taxon>
        <taxon>Bacteroidota</taxon>
        <taxon>Flavobacteriia</taxon>
        <taxon>Flavobacteriales</taxon>
        <taxon>Flavobacteriaceae</taxon>
        <taxon>Flavobacterium</taxon>
    </lineage>
</organism>
<protein>
    <submittedName>
        <fullName evidence="2">Uncharacterized protein</fullName>
    </submittedName>
</protein>
<reference evidence="3" key="1">
    <citation type="submission" date="2016-11" db="EMBL/GenBank/DDBJ databases">
        <authorList>
            <person name="Varghese N."/>
            <person name="Submissions S."/>
        </authorList>
    </citation>
    <scope>NUCLEOTIDE SEQUENCE [LARGE SCALE GENOMIC DNA]</scope>
    <source>
        <strain evidence="3">CGMCC 1.2749</strain>
    </source>
</reference>
<keyword evidence="3" id="KW-1185">Reference proteome</keyword>
<keyword evidence="1" id="KW-0732">Signal</keyword>
<dbReference type="EMBL" id="FRCL01000024">
    <property type="protein sequence ID" value="SHN21394.1"/>
    <property type="molecule type" value="Genomic_DNA"/>
</dbReference>
<feature type="chain" id="PRO_5012523048" evidence="1">
    <location>
        <begin position="19"/>
        <end position="109"/>
    </location>
</feature>
<proteinExistence type="predicted"/>